<protein>
    <submittedName>
        <fullName evidence="1">Uncharacterized protein</fullName>
    </submittedName>
</protein>
<reference evidence="1 2" key="1">
    <citation type="submission" date="2014-08" db="EMBL/GenBank/DDBJ databases">
        <authorList>
            <person name="Chen Y.-H."/>
        </authorList>
    </citation>
    <scope>NUCLEOTIDE SEQUENCE [LARGE SCALE GENOMIC DNA]</scope>
</reference>
<dbReference type="Proteomes" id="UP000046176">
    <property type="component" value="Unassembled WGS sequence"/>
</dbReference>
<name>A0A0T7FDJ8_NEOGA</name>
<dbReference type="RefSeq" id="WP_245282738.1">
    <property type="nucleotide sequence ID" value="NZ_CCRH01000004.1"/>
</dbReference>
<dbReference type="AlphaFoldDB" id="A0A0T7FDJ8"/>
<proteinExistence type="predicted"/>
<gene>
    <name evidence="1" type="ORF">NGAL_HAMBI1145_16480</name>
</gene>
<evidence type="ECO:0000313" key="2">
    <source>
        <dbReference type="Proteomes" id="UP000046176"/>
    </source>
</evidence>
<accession>A0A0T7FDJ8</accession>
<sequence length="54" mass="6191">MIQVADLILYPMAKAGYDPIYRPYVQLMKAGRLIDAQLEPEDRALLGIKYSCFK</sequence>
<evidence type="ECO:0000313" key="1">
    <source>
        <dbReference type="EMBL" id="CDZ33088.1"/>
    </source>
</evidence>
<organism evidence="1 2">
    <name type="scientific">Neorhizobium galegae bv. officinalis</name>
    <dbReference type="NCBI Taxonomy" id="323656"/>
    <lineage>
        <taxon>Bacteria</taxon>
        <taxon>Pseudomonadati</taxon>
        <taxon>Pseudomonadota</taxon>
        <taxon>Alphaproteobacteria</taxon>
        <taxon>Hyphomicrobiales</taxon>
        <taxon>Rhizobiaceae</taxon>
        <taxon>Rhizobium/Agrobacterium group</taxon>
        <taxon>Neorhizobium</taxon>
    </lineage>
</organism>
<dbReference type="EMBL" id="CCRH01000004">
    <property type="protein sequence ID" value="CDZ33088.1"/>
    <property type="molecule type" value="Genomic_DNA"/>
</dbReference>